<evidence type="ECO:0000313" key="1">
    <source>
        <dbReference type="EMBL" id="JAC76229.1"/>
    </source>
</evidence>
<sequence length="100" mass="10480">EGHSAVEARSVYILPPICYPELGRRWFVKIGGGANDFMDPGEGGTAAALEEHFSGAGDEALAAELRGILGAVLPATRFLSFATRPCVTTCSPDGELKVES</sequence>
<reference evidence="1" key="1">
    <citation type="submission" date="2014-05" db="EMBL/GenBank/DDBJ databases">
        <title>The transcriptome of the halophilic microalga Tetraselmis sp. GSL018 isolated from the Great Salt Lake, Utah.</title>
        <authorList>
            <person name="Jinkerson R.E."/>
            <person name="D'Adamo S."/>
            <person name="Posewitz M.C."/>
        </authorList>
    </citation>
    <scope>NUCLEOTIDE SEQUENCE</scope>
    <source>
        <strain evidence="1">GSL018</strain>
    </source>
</reference>
<feature type="non-terminal residue" evidence="1">
    <location>
        <position position="100"/>
    </location>
</feature>
<name>A0A061RZP6_9CHLO</name>
<feature type="non-terminal residue" evidence="1">
    <location>
        <position position="1"/>
    </location>
</feature>
<proteinExistence type="predicted"/>
<gene>
    <name evidence="1" type="ORF">TSPGSL018_20753</name>
</gene>
<dbReference type="EMBL" id="GBEZ01009352">
    <property type="protein sequence ID" value="JAC76229.1"/>
    <property type="molecule type" value="Transcribed_RNA"/>
</dbReference>
<accession>A0A061RZP6</accession>
<dbReference type="AlphaFoldDB" id="A0A061RZP6"/>
<protein>
    <submittedName>
        <fullName evidence="1">Sarcosine oxidase</fullName>
    </submittedName>
</protein>
<organism evidence="1">
    <name type="scientific">Tetraselmis sp. GSL018</name>
    <dbReference type="NCBI Taxonomy" id="582737"/>
    <lineage>
        <taxon>Eukaryota</taxon>
        <taxon>Viridiplantae</taxon>
        <taxon>Chlorophyta</taxon>
        <taxon>core chlorophytes</taxon>
        <taxon>Chlorodendrophyceae</taxon>
        <taxon>Chlorodendrales</taxon>
        <taxon>Chlorodendraceae</taxon>
        <taxon>Tetraselmis</taxon>
    </lineage>
</organism>